<gene>
    <name evidence="2" type="ORF">GOP47_0026125</name>
</gene>
<evidence type="ECO:0000256" key="1">
    <source>
        <dbReference type="SAM" id="MobiDB-lite"/>
    </source>
</evidence>
<reference evidence="2" key="1">
    <citation type="submission" date="2021-01" db="EMBL/GenBank/DDBJ databases">
        <title>Adiantum capillus-veneris genome.</title>
        <authorList>
            <person name="Fang Y."/>
            <person name="Liao Q."/>
        </authorList>
    </citation>
    <scope>NUCLEOTIDE SEQUENCE</scope>
    <source>
        <strain evidence="2">H3</strain>
        <tissue evidence="2">Leaf</tissue>
    </source>
</reference>
<evidence type="ECO:0000313" key="3">
    <source>
        <dbReference type="Proteomes" id="UP000886520"/>
    </source>
</evidence>
<dbReference type="Proteomes" id="UP000886520">
    <property type="component" value="Chromosome 25"/>
</dbReference>
<protein>
    <submittedName>
        <fullName evidence="2">Uncharacterized protein</fullName>
    </submittedName>
</protein>
<dbReference type="EMBL" id="JABFUD020000025">
    <property type="protein sequence ID" value="KAI5059806.1"/>
    <property type="molecule type" value="Genomic_DNA"/>
</dbReference>
<comment type="caution">
    <text evidence="2">The sequence shown here is derived from an EMBL/GenBank/DDBJ whole genome shotgun (WGS) entry which is preliminary data.</text>
</comment>
<dbReference type="OrthoDB" id="1858804at2759"/>
<keyword evidence="3" id="KW-1185">Reference proteome</keyword>
<dbReference type="AlphaFoldDB" id="A0A9D4U437"/>
<sequence length="476" mass="54043">MEERSSSLRSKGNVFYKQALHGGFGFVAIRGKLARAHQLYHEALMASSNEDDTASCFKNLGMLYWLWGKTEIQQILANQSSHKPVSASLLSPCKFYLLKCVRSLLLASKHGSLSHKGEAWIQHIDSVLVNIVDWGVCVSSTLNVAHAPVLMYLCDAFENSSKDPELDMSITSGTCVAKAQLAHAKSLFEKGLQKISEEAPLKDYATCLRLLFDCNASLQRAQVFGGVGADISSDLQALQESVCLQQSICEAMQALDLGDKLITKAEEREPINVNMVQDSLDHYRQALQRARAVHVESEGMALNRIGKVYYDVLRQPEKGYKFHLQATQLALRSNSPCALQASWYLQSAEKIRMHEKQAADEQKRRREEHIKSQQRNYDEKCRSSILEKWLPALSKLKVEAERGVDSFLRYLYTEHPHPDLKRTLNLTSGKIVKDKAILRKAISHYHPDLNIRYGDEWKIFCEEICKLLNLKYRAWR</sequence>
<organism evidence="2 3">
    <name type="scientific">Adiantum capillus-veneris</name>
    <name type="common">Maidenhair fern</name>
    <dbReference type="NCBI Taxonomy" id="13818"/>
    <lineage>
        <taxon>Eukaryota</taxon>
        <taxon>Viridiplantae</taxon>
        <taxon>Streptophyta</taxon>
        <taxon>Embryophyta</taxon>
        <taxon>Tracheophyta</taxon>
        <taxon>Polypodiopsida</taxon>
        <taxon>Polypodiidae</taxon>
        <taxon>Polypodiales</taxon>
        <taxon>Pteridineae</taxon>
        <taxon>Pteridaceae</taxon>
        <taxon>Vittarioideae</taxon>
        <taxon>Adiantum</taxon>
    </lineage>
</organism>
<evidence type="ECO:0000313" key="2">
    <source>
        <dbReference type="EMBL" id="KAI5059806.1"/>
    </source>
</evidence>
<name>A0A9D4U437_ADICA</name>
<accession>A0A9D4U437</accession>
<proteinExistence type="predicted"/>
<feature type="region of interest" description="Disordered" evidence="1">
    <location>
        <begin position="355"/>
        <end position="374"/>
    </location>
</feature>